<dbReference type="Proteomes" id="UP000199245">
    <property type="component" value="Unassembled WGS sequence"/>
</dbReference>
<protein>
    <submittedName>
        <fullName evidence="4">ABC-type amino acid transport substrate-binding protein</fullName>
    </submittedName>
</protein>
<name>A0A1G7AK16_9BRAD</name>
<dbReference type="AlphaFoldDB" id="A0A1G7AK16"/>
<reference evidence="4 5" key="1">
    <citation type="submission" date="2016-10" db="EMBL/GenBank/DDBJ databases">
        <authorList>
            <person name="de Groot N.N."/>
        </authorList>
    </citation>
    <scope>NUCLEOTIDE SEQUENCE [LARGE SCALE GENOMIC DNA]</scope>
    <source>
        <strain evidence="4 5">R5</strain>
    </source>
</reference>
<dbReference type="Gene3D" id="3.40.190.10">
    <property type="entry name" value="Periplasmic binding protein-like II"/>
    <property type="match status" value="2"/>
</dbReference>
<dbReference type="Pfam" id="PF00497">
    <property type="entry name" value="SBP_bac_3"/>
    <property type="match status" value="1"/>
</dbReference>
<dbReference type="CDD" id="cd13530">
    <property type="entry name" value="PBP2_peptides_like"/>
    <property type="match status" value="1"/>
</dbReference>
<dbReference type="SUPFAM" id="SSF53850">
    <property type="entry name" value="Periplasmic binding protein-like II"/>
    <property type="match status" value="1"/>
</dbReference>
<keyword evidence="1 2" id="KW-0732">Signal</keyword>
<dbReference type="EMBL" id="FMZW01000020">
    <property type="protein sequence ID" value="SDE14355.1"/>
    <property type="molecule type" value="Genomic_DNA"/>
</dbReference>
<evidence type="ECO:0000313" key="5">
    <source>
        <dbReference type="Proteomes" id="UP000199245"/>
    </source>
</evidence>
<dbReference type="SMART" id="SM00062">
    <property type="entry name" value="PBPb"/>
    <property type="match status" value="1"/>
</dbReference>
<evidence type="ECO:0000256" key="2">
    <source>
        <dbReference type="SAM" id="SignalP"/>
    </source>
</evidence>
<dbReference type="PANTHER" id="PTHR35936">
    <property type="entry name" value="MEMBRANE-BOUND LYTIC MUREIN TRANSGLYCOSYLASE F"/>
    <property type="match status" value="1"/>
</dbReference>
<evidence type="ECO:0000313" key="4">
    <source>
        <dbReference type="EMBL" id="SDE14355.1"/>
    </source>
</evidence>
<organism evidence="4 5">
    <name type="scientific">Bradyrhizobium brasilense</name>
    <dbReference type="NCBI Taxonomy" id="1419277"/>
    <lineage>
        <taxon>Bacteria</taxon>
        <taxon>Pseudomonadati</taxon>
        <taxon>Pseudomonadota</taxon>
        <taxon>Alphaproteobacteria</taxon>
        <taxon>Hyphomicrobiales</taxon>
        <taxon>Nitrobacteraceae</taxon>
        <taxon>Bradyrhizobium</taxon>
    </lineage>
</organism>
<evidence type="ECO:0000259" key="3">
    <source>
        <dbReference type="SMART" id="SM00062"/>
    </source>
</evidence>
<proteinExistence type="predicted"/>
<accession>A0A1G7AK16</accession>
<sequence>MPNLRRLAFVCALFLSMTPAAAQQTQSRLFEITKSGVLRVCIWPMYYSISFRNPDSGQLEGIDIDLSKELAKDMGVKLDYVETSFGSFIADLQANKCDLGMFGVGATMKRAQAVAFSDPYLTSGVYAVVRKGGPITSWADIDKPGVNAGVSLGSYVENFMRSYFKSAKTVAVAPPATTQAELMAQRVDVVMTDYPASIKMNAQFDWTTTVAPPENLSVTPYAYVMNQGDQIWLNYVNLFVRTIKLDGRLKAAAEKNKLGPIVAP</sequence>
<evidence type="ECO:0000256" key="1">
    <source>
        <dbReference type="ARBA" id="ARBA00022729"/>
    </source>
</evidence>
<dbReference type="RefSeq" id="WP_092084839.1">
    <property type="nucleotide sequence ID" value="NZ_FMZW01000020.1"/>
</dbReference>
<dbReference type="PANTHER" id="PTHR35936:SF17">
    <property type="entry name" value="ARGININE-BINDING EXTRACELLULAR PROTEIN ARTP"/>
    <property type="match status" value="1"/>
</dbReference>
<feature type="domain" description="Solute-binding protein family 3/N-terminal" evidence="3">
    <location>
        <begin position="37"/>
        <end position="260"/>
    </location>
</feature>
<feature type="chain" id="PRO_5011568716" evidence="2">
    <location>
        <begin position="23"/>
        <end position="264"/>
    </location>
</feature>
<gene>
    <name evidence="4" type="ORF">SAMN05216337_1020131</name>
</gene>
<feature type="signal peptide" evidence="2">
    <location>
        <begin position="1"/>
        <end position="22"/>
    </location>
</feature>
<dbReference type="InterPro" id="IPR001638">
    <property type="entry name" value="Solute-binding_3/MltF_N"/>
</dbReference>